<keyword evidence="1" id="KW-1133">Transmembrane helix</keyword>
<name>A0A3G8ZDV3_9FLAO</name>
<keyword evidence="1" id="KW-0812">Transmembrane</keyword>
<sequence>MEKYLFEFHALIGDFRNRFKENFDRFLNSRFFWIFNLFFIPAYFTYQNIILYTEIKIVFYFYVFFTILVLLLLIPPVYYQVKGKDFFALKKKYLKTTYKNEPTETVKNISQDISKVIDVEKLDLLYSVVLENNLLDSSLINPEKINSLDFDCFSKSYFTKAFQSLSRTKSCDNLIYLTCDQKVAGYIIHELFRPILGIETKNLCNYFYYYKNDEFRKVNYQSINAISKRKEIKKIQAKISEILR</sequence>
<proteinExistence type="predicted"/>
<evidence type="ECO:0000256" key="1">
    <source>
        <dbReference type="SAM" id="Phobius"/>
    </source>
</evidence>
<gene>
    <name evidence="2" type="ORF">EIB75_08220</name>
</gene>
<feature type="transmembrane region" description="Helical" evidence="1">
    <location>
        <begin position="26"/>
        <end position="46"/>
    </location>
</feature>
<protein>
    <submittedName>
        <fullName evidence="2">Uncharacterized protein</fullName>
    </submittedName>
</protein>
<organism evidence="2 3">
    <name type="scientific">Epilithonimonas vandammei</name>
    <dbReference type="NCBI Taxonomy" id="2487072"/>
    <lineage>
        <taxon>Bacteria</taxon>
        <taxon>Pseudomonadati</taxon>
        <taxon>Bacteroidota</taxon>
        <taxon>Flavobacteriia</taxon>
        <taxon>Flavobacteriales</taxon>
        <taxon>Weeksellaceae</taxon>
        <taxon>Chryseobacterium group</taxon>
        <taxon>Epilithonimonas</taxon>
    </lineage>
</organism>
<dbReference type="RefSeq" id="WP_123280622.1">
    <property type="nucleotide sequence ID" value="NZ_CP034160.1"/>
</dbReference>
<evidence type="ECO:0000313" key="3">
    <source>
        <dbReference type="Proteomes" id="UP000272316"/>
    </source>
</evidence>
<dbReference type="AlphaFoldDB" id="A0A3G8ZDV3"/>
<feature type="transmembrane region" description="Helical" evidence="1">
    <location>
        <begin position="58"/>
        <end position="81"/>
    </location>
</feature>
<reference evidence="3" key="1">
    <citation type="submission" date="2018-11" db="EMBL/GenBank/DDBJ databases">
        <title>Proposal to divide the Flavobacteriaceae and reorganize its genera based on Amino Acid Identity values calculated from whole genome sequences.</title>
        <authorList>
            <person name="Nicholson A.C."/>
            <person name="Gulvik C.A."/>
            <person name="Whitney A.M."/>
            <person name="Sheth M."/>
            <person name="Batra D."/>
            <person name="Pryor J."/>
            <person name="Bernardet J.-F."/>
            <person name="Hugo C."/>
            <person name="Kampfer P."/>
            <person name="Newman J.D."/>
            <person name="McQuiston J.R."/>
        </authorList>
    </citation>
    <scope>NUCLEOTIDE SEQUENCE [LARGE SCALE GENOMIC DNA]</scope>
    <source>
        <strain evidence="3">H6466</strain>
    </source>
</reference>
<keyword evidence="1" id="KW-0472">Membrane</keyword>
<dbReference type="EMBL" id="CP034160">
    <property type="protein sequence ID" value="AZI55230.1"/>
    <property type="molecule type" value="Genomic_DNA"/>
</dbReference>
<dbReference type="KEGG" id="eva:EIB75_08220"/>
<accession>A0A3G8ZDV3</accession>
<dbReference type="Proteomes" id="UP000272316">
    <property type="component" value="Chromosome"/>
</dbReference>
<evidence type="ECO:0000313" key="2">
    <source>
        <dbReference type="EMBL" id="AZI55230.1"/>
    </source>
</evidence>